<dbReference type="AlphaFoldDB" id="A0A9W6GED0"/>
<evidence type="ECO:0000313" key="2">
    <source>
        <dbReference type="Proteomes" id="UP001144313"/>
    </source>
</evidence>
<sequence>MNDMGSAGNAVYGRRRIRVPLAVVGVLIVLLAAEAVFAKSQPDGVTVASGTVITFGPEERASVQVGDGWVLDSASSDVNSRLVLVHGDTVVQLSTVTFPAAASPGEMWDGLDRLLGLQRRQGVEVRLEGPAEYENAAGTTGMQGDLQVGDRTGQAYVLPDADGATAVEVQVLAPANTGDDERAAAAELVDSIAIEAAS</sequence>
<dbReference type="Proteomes" id="UP001144313">
    <property type="component" value="Unassembled WGS sequence"/>
</dbReference>
<comment type="caution">
    <text evidence="1">The sequence shown here is derived from an EMBL/GenBank/DDBJ whole genome shotgun (WGS) entry which is preliminary data.</text>
</comment>
<dbReference type="RefSeq" id="WP_270118355.1">
    <property type="nucleotide sequence ID" value="NZ_BAAAOL010000001.1"/>
</dbReference>
<evidence type="ECO:0000313" key="1">
    <source>
        <dbReference type="EMBL" id="GLI45098.1"/>
    </source>
</evidence>
<proteinExistence type="predicted"/>
<organism evidence="1 2">
    <name type="scientific">Glycomyces algeriensis</name>
    <dbReference type="NCBI Taxonomy" id="256037"/>
    <lineage>
        <taxon>Bacteria</taxon>
        <taxon>Bacillati</taxon>
        <taxon>Actinomycetota</taxon>
        <taxon>Actinomycetes</taxon>
        <taxon>Glycomycetales</taxon>
        <taxon>Glycomycetaceae</taxon>
        <taxon>Glycomyces</taxon>
    </lineage>
</organism>
<accession>A0A9W6GED0</accession>
<gene>
    <name evidence="1" type="ORF">GALLR39Z86_49480</name>
</gene>
<keyword evidence="2" id="KW-1185">Reference proteome</keyword>
<dbReference type="EMBL" id="BSDT01000001">
    <property type="protein sequence ID" value="GLI45098.1"/>
    <property type="molecule type" value="Genomic_DNA"/>
</dbReference>
<protein>
    <submittedName>
        <fullName evidence="1">Uncharacterized protein</fullName>
    </submittedName>
</protein>
<reference evidence="1" key="1">
    <citation type="submission" date="2022-12" db="EMBL/GenBank/DDBJ databases">
        <title>Reference genome sequencing for broad-spectrum identification of bacterial and archaeal isolates by mass spectrometry.</title>
        <authorList>
            <person name="Sekiguchi Y."/>
            <person name="Tourlousse D.M."/>
        </authorList>
    </citation>
    <scope>NUCLEOTIDE SEQUENCE</scope>
    <source>
        <strain evidence="1">LLR39Z86</strain>
    </source>
</reference>
<name>A0A9W6GED0_9ACTN</name>